<dbReference type="InterPro" id="IPR050180">
    <property type="entry name" value="RNR_Ribonuclease"/>
</dbReference>
<name>A0AAV5UG66_9BILA</name>
<feature type="compositionally biased region" description="Polar residues" evidence="10">
    <location>
        <begin position="93"/>
        <end position="103"/>
    </location>
</feature>
<dbReference type="PANTHER" id="PTHR23355:SF9">
    <property type="entry name" value="DIS3-LIKE EXONUCLEASE 2"/>
    <property type="match status" value="1"/>
</dbReference>
<organism evidence="12 13">
    <name type="scientific">Pristionchus entomophagus</name>
    <dbReference type="NCBI Taxonomy" id="358040"/>
    <lineage>
        <taxon>Eukaryota</taxon>
        <taxon>Metazoa</taxon>
        <taxon>Ecdysozoa</taxon>
        <taxon>Nematoda</taxon>
        <taxon>Chromadorea</taxon>
        <taxon>Rhabditida</taxon>
        <taxon>Rhabditina</taxon>
        <taxon>Diplogasteromorpha</taxon>
        <taxon>Diplogasteroidea</taxon>
        <taxon>Neodiplogasteridae</taxon>
        <taxon>Pristionchus</taxon>
    </lineage>
</organism>
<evidence type="ECO:0000313" key="12">
    <source>
        <dbReference type="EMBL" id="GMT05247.1"/>
    </source>
</evidence>
<dbReference type="InterPro" id="IPR022966">
    <property type="entry name" value="RNase_II/R_CS"/>
</dbReference>
<comment type="subcellular location">
    <subcellularLocation>
        <location evidence="1">Cytoplasm</location>
    </subcellularLocation>
</comment>
<dbReference type="Gene3D" id="2.40.50.690">
    <property type="match status" value="1"/>
</dbReference>
<evidence type="ECO:0000256" key="4">
    <source>
        <dbReference type="ARBA" id="ARBA00022723"/>
    </source>
</evidence>
<evidence type="ECO:0000313" key="13">
    <source>
        <dbReference type="Proteomes" id="UP001432027"/>
    </source>
</evidence>
<evidence type="ECO:0000256" key="2">
    <source>
        <dbReference type="ARBA" id="ARBA00022490"/>
    </source>
</evidence>
<dbReference type="Pfam" id="PF17849">
    <property type="entry name" value="OB_Dis3"/>
    <property type="match status" value="1"/>
</dbReference>
<feature type="compositionally biased region" description="Basic and acidic residues" evidence="10">
    <location>
        <begin position="104"/>
        <end position="127"/>
    </location>
</feature>
<feature type="compositionally biased region" description="Polar residues" evidence="10">
    <location>
        <begin position="381"/>
        <end position="421"/>
    </location>
</feature>
<comment type="similarity">
    <text evidence="9">Belongs to the RNR ribonuclease family.</text>
</comment>
<keyword evidence="2" id="KW-0963">Cytoplasm</keyword>
<accession>A0AAV5UG66</accession>
<keyword evidence="6" id="KW-0269">Exonuclease</keyword>
<evidence type="ECO:0000256" key="6">
    <source>
        <dbReference type="ARBA" id="ARBA00022839"/>
    </source>
</evidence>
<dbReference type="SUPFAM" id="SSF50249">
    <property type="entry name" value="Nucleic acid-binding proteins"/>
    <property type="match status" value="2"/>
</dbReference>
<feature type="domain" description="RNB" evidence="11">
    <location>
        <begin position="801"/>
        <end position="1157"/>
    </location>
</feature>
<keyword evidence="13" id="KW-1185">Reference proteome</keyword>
<dbReference type="Pfam" id="PF00773">
    <property type="entry name" value="RNB"/>
    <property type="match status" value="1"/>
</dbReference>
<dbReference type="Gene3D" id="2.40.50.700">
    <property type="match status" value="1"/>
</dbReference>
<keyword evidence="7" id="KW-0460">Magnesium</keyword>
<protein>
    <recommendedName>
        <fullName evidence="11">RNB domain-containing protein</fullName>
    </recommendedName>
</protein>
<dbReference type="InterPro" id="IPR041505">
    <property type="entry name" value="Dis3_CSD2"/>
</dbReference>
<feature type="compositionally biased region" description="Basic and acidic residues" evidence="10">
    <location>
        <begin position="138"/>
        <end position="154"/>
    </location>
</feature>
<feature type="region of interest" description="Disordered" evidence="10">
    <location>
        <begin position="609"/>
        <end position="642"/>
    </location>
</feature>
<sequence>EFIDFFIVVMFSQEQLALAAREPYFRSVLQVIHRMKLPFQDSESIMTDEVVAAEPPKDPIDKSQSVSTLPKMSADESGDKKTKGKGKAKNIKTVTTVEKQSSSKSEDANKDSKPSIAEKSDDSDVISKKKRAPRKKASKIDSKKPDESVSEEKVSQSTGIDDLATEGEDKKSHKASKRRERAKKKSSQTTSSSTSKSLSAEGLALLQDISAKAEARRKSGIRTGKISMTELMGDGCMPADLQRLRLANVSPESLLKTAFANMPQVPGFPSLTHRPDPGPFSNSFRPELFKTTMEAYATAASLNCSDNESGFGGRTVSPRSGRYSPDQILPWVSFAPMYPIDPSRGRANSSSSTIFKGPPSNAPGGFRSPNGPNVGFPRPPFNNSGNNYQRGSMSPHQSFSLSFGQGQARPSLSTSHSNSNQKTRKPFFMPYLSHDAVARGLSAGELIKGSLRVNQRNYEESYVENPDGDDQADLLILGVHDRNRALQSDIVVVRIKSRENWVVRDGLYNAWRQGKLKMSKDDDGKPMTIPPIPPAEQPAHLEMLNGLVHAGDVSASELTKAVPQSDEKVYDRKAMLLIAAQNQKELECAAIEGEHSCDDIQKEMEGLGIAKSPEAAKPPVARSPPAQRKNRSQQSGQNRRNNVKLLHEMPDEDWGMPDICLQKTAEVVFIAEQKNCRAAMGQLKVMADGNRNWALFSPTDSRMPRMLIPSDQLPMGFFERPHDYQRFIFVARMEDWQATAQFARGKLERTLGEAGDIEAETEGLLIENSVDTREFSLSCLACLPISESSQWEIDEKEFKYRRDLRETTIFTIDPMTARDLDDALSIDACDDIDGKGTPGWEMGVHIADVAHFVMEGNELDKWAAHRATSVYLVQKVIPMLPRILCEELCSLNPGVERLAFSVIWKMDREGNVKDEWFGRTIIKSCVKLSYEHAQDMIEHPEKEFTPEELPQITNGRSPVDVKTKVLALHEVAMHLRNRRESSGSLRLDQPKLKFALDDDTKFPFGVTIYERKDSNSLVEEFMLLANMAVAKRIEESFSTISVLRCHPPPKQKVMREVLELCEKIGFPLDASSSGLLSSSLRKFEGNQAVQTAVNQVLSSFMMKPMQLARYFCTGTVKSKEAYHHYALNMDYYTHFTSPIRRYADVMVHRLLAAACGYAPAPSLSPNEIQKQAEHCNYRKNTAKTVSDKSSETFFGLFVKQAGPLVEKAVVINVLDQSFDVLVLKYGVVTRIYVNRLDMAREPEFVETPCPSLTLHWKTSCGKPGSGVEQKIQICSVVDVVLSALPEPTKYMTVVKMCPTSETKTLHDLVEIL</sequence>
<dbReference type="GO" id="GO:0000175">
    <property type="term" value="F:3'-5'-RNA exonuclease activity"/>
    <property type="evidence" value="ECO:0007669"/>
    <property type="project" value="InterPro"/>
</dbReference>
<comment type="caution">
    <text evidence="12">The sequence shown here is derived from an EMBL/GenBank/DDBJ whole genome shotgun (WGS) entry which is preliminary data.</text>
</comment>
<dbReference type="HAMAP" id="MF_03045">
    <property type="entry name" value="DIS3L2"/>
    <property type="match status" value="1"/>
</dbReference>
<keyword evidence="8" id="KW-0694">RNA-binding</keyword>
<dbReference type="GO" id="GO:0000932">
    <property type="term" value="C:P-body"/>
    <property type="evidence" value="ECO:0007669"/>
    <property type="project" value="TreeGrafter"/>
</dbReference>
<gene>
    <name evidence="12" type="ORF">PENTCL1PPCAC_27421</name>
</gene>
<feature type="compositionally biased region" description="Low complexity" evidence="10">
    <location>
        <begin position="187"/>
        <end position="199"/>
    </location>
</feature>
<dbReference type="Proteomes" id="UP001432027">
    <property type="component" value="Unassembled WGS sequence"/>
</dbReference>
<dbReference type="InterPro" id="IPR012340">
    <property type="entry name" value="NA-bd_OB-fold"/>
</dbReference>
<evidence type="ECO:0000256" key="9">
    <source>
        <dbReference type="RuleBase" id="RU003901"/>
    </source>
</evidence>
<dbReference type="GO" id="GO:0006402">
    <property type="term" value="P:mRNA catabolic process"/>
    <property type="evidence" value="ECO:0007669"/>
    <property type="project" value="TreeGrafter"/>
</dbReference>
<proteinExistence type="inferred from homology"/>
<evidence type="ECO:0000259" key="11">
    <source>
        <dbReference type="SMART" id="SM00955"/>
    </source>
</evidence>
<dbReference type="GO" id="GO:0046872">
    <property type="term" value="F:metal ion binding"/>
    <property type="evidence" value="ECO:0007669"/>
    <property type="project" value="UniProtKB-KW"/>
</dbReference>
<keyword evidence="3" id="KW-0540">Nuclease</keyword>
<dbReference type="GO" id="GO:0010587">
    <property type="term" value="P:miRNA catabolic process"/>
    <property type="evidence" value="ECO:0007669"/>
    <property type="project" value="TreeGrafter"/>
</dbReference>
<keyword evidence="5" id="KW-0378">Hydrolase</keyword>
<keyword evidence="4" id="KW-0479">Metal-binding</keyword>
<dbReference type="InterPro" id="IPR041093">
    <property type="entry name" value="Dis3l2-like_C"/>
</dbReference>
<dbReference type="GO" id="GO:0008266">
    <property type="term" value="F:poly(U) RNA binding"/>
    <property type="evidence" value="ECO:0007669"/>
    <property type="project" value="UniProtKB-ARBA"/>
</dbReference>
<dbReference type="Pfam" id="PF17877">
    <property type="entry name" value="Dis3l2_C_term"/>
    <property type="match status" value="1"/>
</dbReference>
<dbReference type="EMBL" id="BTSX01000006">
    <property type="protein sequence ID" value="GMT05247.1"/>
    <property type="molecule type" value="Genomic_DNA"/>
</dbReference>
<evidence type="ECO:0000256" key="1">
    <source>
        <dbReference type="ARBA" id="ARBA00004496"/>
    </source>
</evidence>
<feature type="region of interest" description="Disordered" evidence="10">
    <location>
        <begin position="343"/>
        <end position="425"/>
    </location>
</feature>
<feature type="compositionally biased region" description="Basic residues" evidence="10">
    <location>
        <begin position="128"/>
        <end position="137"/>
    </location>
</feature>
<reference evidence="12" key="1">
    <citation type="submission" date="2023-10" db="EMBL/GenBank/DDBJ databases">
        <title>Genome assembly of Pristionchus species.</title>
        <authorList>
            <person name="Yoshida K."/>
            <person name="Sommer R.J."/>
        </authorList>
    </citation>
    <scope>NUCLEOTIDE SEQUENCE</scope>
    <source>
        <strain evidence="12">RS0144</strain>
    </source>
</reference>
<feature type="compositionally biased region" description="Basic residues" evidence="10">
    <location>
        <begin position="172"/>
        <end position="186"/>
    </location>
</feature>
<dbReference type="Gene3D" id="2.40.50.140">
    <property type="entry name" value="Nucleic acid-binding proteins"/>
    <property type="match status" value="1"/>
</dbReference>
<dbReference type="SMART" id="SM00955">
    <property type="entry name" value="RNB"/>
    <property type="match status" value="1"/>
</dbReference>
<evidence type="ECO:0000256" key="3">
    <source>
        <dbReference type="ARBA" id="ARBA00022722"/>
    </source>
</evidence>
<dbReference type="InterPro" id="IPR001900">
    <property type="entry name" value="RNase_II/R"/>
</dbReference>
<evidence type="ECO:0000256" key="10">
    <source>
        <dbReference type="SAM" id="MobiDB-lite"/>
    </source>
</evidence>
<dbReference type="PANTHER" id="PTHR23355">
    <property type="entry name" value="RIBONUCLEASE"/>
    <property type="match status" value="1"/>
</dbReference>
<evidence type="ECO:0000256" key="8">
    <source>
        <dbReference type="ARBA" id="ARBA00022884"/>
    </source>
</evidence>
<dbReference type="FunFam" id="2.40.50.700:FF:000003">
    <property type="entry name" value="DIS3-like exonuclease 2"/>
    <property type="match status" value="1"/>
</dbReference>
<dbReference type="FunFam" id="2.40.50.690:FF:000007">
    <property type="entry name" value="DIS3-like exonuclease 2"/>
    <property type="match status" value="1"/>
</dbReference>
<feature type="non-terminal residue" evidence="12">
    <location>
        <position position="1"/>
    </location>
</feature>
<feature type="region of interest" description="Disordered" evidence="10">
    <location>
        <begin position="53"/>
        <end position="199"/>
    </location>
</feature>
<evidence type="ECO:0000256" key="5">
    <source>
        <dbReference type="ARBA" id="ARBA00022801"/>
    </source>
</evidence>
<dbReference type="PROSITE" id="PS01175">
    <property type="entry name" value="RIBONUCLEASE_II"/>
    <property type="match status" value="1"/>
</dbReference>
<evidence type="ECO:0000256" key="7">
    <source>
        <dbReference type="ARBA" id="ARBA00022842"/>
    </source>
</evidence>
<dbReference type="InterPro" id="IPR028591">
    <property type="entry name" value="DIS3L2"/>
</dbReference>